<dbReference type="InterPro" id="IPR018165">
    <property type="entry name" value="Ala-tRNA-synth_IIc_core"/>
</dbReference>
<dbReference type="AlphaFoldDB" id="X1HXU3"/>
<evidence type="ECO:0000259" key="10">
    <source>
        <dbReference type="PROSITE" id="PS50860"/>
    </source>
</evidence>
<evidence type="ECO:0000313" key="11">
    <source>
        <dbReference type="EMBL" id="GAH74297.1"/>
    </source>
</evidence>
<dbReference type="EC" id="6.1.1.7" evidence="2"/>
<comment type="caution">
    <text evidence="11">The sequence shown here is derived from an EMBL/GenBank/DDBJ whole genome shotgun (WGS) entry which is preliminary data.</text>
</comment>
<keyword evidence="8" id="KW-0648">Protein biosynthesis</keyword>
<feature type="domain" description="Alanyl-transfer RNA synthetases family profile" evidence="10">
    <location>
        <begin position="1"/>
        <end position="263"/>
    </location>
</feature>
<evidence type="ECO:0000256" key="8">
    <source>
        <dbReference type="ARBA" id="ARBA00022917"/>
    </source>
</evidence>
<gene>
    <name evidence="11" type="ORF">S03H2_49686</name>
</gene>
<evidence type="ECO:0000256" key="5">
    <source>
        <dbReference type="ARBA" id="ARBA00022741"/>
    </source>
</evidence>
<evidence type="ECO:0000256" key="3">
    <source>
        <dbReference type="ARBA" id="ARBA00022555"/>
    </source>
</evidence>
<dbReference type="InterPro" id="IPR018164">
    <property type="entry name" value="Ala-tRNA-synth_IIc_N"/>
</dbReference>
<evidence type="ECO:0000256" key="7">
    <source>
        <dbReference type="ARBA" id="ARBA00022884"/>
    </source>
</evidence>
<keyword evidence="9" id="KW-0030">Aminoacyl-tRNA synthetase</keyword>
<evidence type="ECO:0000256" key="1">
    <source>
        <dbReference type="ARBA" id="ARBA00008226"/>
    </source>
</evidence>
<feature type="non-terminal residue" evidence="11">
    <location>
        <position position="263"/>
    </location>
</feature>
<organism evidence="11">
    <name type="scientific">marine sediment metagenome</name>
    <dbReference type="NCBI Taxonomy" id="412755"/>
    <lineage>
        <taxon>unclassified sequences</taxon>
        <taxon>metagenomes</taxon>
        <taxon>ecological metagenomes</taxon>
    </lineage>
</organism>
<dbReference type="InterPro" id="IPR050058">
    <property type="entry name" value="Ala-tRNA_ligase"/>
</dbReference>
<dbReference type="GO" id="GO:0000049">
    <property type="term" value="F:tRNA binding"/>
    <property type="evidence" value="ECO:0007669"/>
    <property type="project" value="UniProtKB-KW"/>
</dbReference>
<dbReference type="InterPro" id="IPR045864">
    <property type="entry name" value="aa-tRNA-synth_II/BPL/LPL"/>
</dbReference>
<dbReference type="EMBL" id="BARU01031415">
    <property type="protein sequence ID" value="GAH74297.1"/>
    <property type="molecule type" value="Genomic_DNA"/>
</dbReference>
<proteinExistence type="inferred from homology"/>
<evidence type="ECO:0000256" key="9">
    <source>
        <dbReference type="ARBA" id="ARBA00023146"/>
    </source>
</evidence>
<comment type="similarity">
    <text evidence="1">Belongs to the class-II aminoacyl-tRNA synthetase family.</text>
</comment>
<keyword evidence="3" id="KW-0820">tRNA-binding</keyword>
<dbReference type="SUPFAM" id="SSF55681">
    <property type="entry name" value="Class II aaRS and biotin synthetases"/>
    <property type="match status" value="1"/>
</dbReference>
<dbReference type="Pfam" id="PF01411">
    <property type="entry name" value="tRNA-synt_2c"/>
    <property type="match status" value="1"/>
</dbReference>
<accession>X1HXU3</accession>
<dbReference type="PRINTS" id="PR00980">
    <property type="entry name" value="TRNASYNTHALA"/>
</dbReference>
<evidence type="ECO:0000256" key="4">
    <source>
        <dbReference type="ARBA" id="ARBA00022598"/>
    </source>
</evidence>
<keyword evidence="4" id="KW-0436">Ligase</keyword>
<evidence type="ECO:0000256" key="2">
    <source>
        <dbReference type="ARBA" id="ARBA00013168"/>
    </source>
</evidence>
<dbReference type="InterPro" id="IPR018162">
    <property type="entry name" value="Ala-tRNA-ligase_IIc_anticod-bd"/>
</dbReference>
<dbReference type="GO" id="GO:0002161">
    <property type="term" value="F:aminoacyl-tRNA deacylase activity"/>
    <property type="evidence" value="ECO:0007669"/>
    <property type="project" value="TreeGrafter"/>
</dbReference>
<reference evidence="11" key="1">
    <citation type="journal article" date="2014" name="Front. Microbiol.">
        <title>High frequency of phylogenetically diverse reductive dehalogenase-homologous genes in deep subseafloor sedimentary metagenomes.</title>
        <authorList>
            <person name="Kawai M."/>
            <person name="Futagami T."/>
            <person name="Toyoda A."/>
            <person name="Takaki Y."/>
            <person name="Nishi S."/>
            <person name="Hori S."/>
            <person name="Arai W."/>
            <person name="Tsubouchi T."/>
            <person name="Morono Y."/>
            <person name="Uchiyama I."/>
            <person name="Ito T."/>
            <person name="Fujiyama A."/>
            <person name="Inagaki F."/>
            <person name="Takami H."/>
        </authorList>
    </citation>
    <scope>NUCLEOTIDE SEQUENCE</scope>
    <source>
        <strain evidence="11">Expedition CK06-06</strain>
    </source>
</reference>
<dbReference type="GO" id="GO:0005524">
    <property type="term" value="F:ATP binding"/>
    <property type="evidence" value="ECO:0007669"/>
    <property type="project" value="UniProtKB-KW"/>
</dbReference>
<dbReference type="PROSITE" id="PS50860">
    <property type="entry name" value="AA_TRNA_LIGASE_II_ALA"/>
    <property type="match status" value="1"/>
</dbReference>
<dbReference type="Gene3D" id="3.30.930.10">
    <property type="entry name" value="Bira Bifunctional Protein, Domain 2"/>
    <property type="match status" value="1"/>
</dbReference>
<keyword evidence="6" id="KW-0067">ATP-binding</keyword>
<protein>
    <recommendedName>
        <fullName evidence="2">alanine--tRNA ligase</fullName>
        <ecNumber evidence="2">6.1.1.7</ecNumber>
    </recommendedName>
</protein>
<dbReference type="GO" id="GO:0005829">
    <property type="term" value="C:cytosol"/>
    <property type="evidence" value="ECO:0007669"/>
    <property type="project" value="TreeGrafter"/>
</dbReference>
<dbReference type="SUPFAM" id="SSF101353">
    <property type="entry name" value="Putative anticodon-binding domain of alanyl-tRNA synthetase (AlaRS)"/>
    <property type="match status" value="1"/>
</dbReference>
<dbReference type="PANTHER" id="PTHR11777:SF9">
    <property type="entry name" value="ALANINE--TRNA LIGASE, CYTOPLASMIC"/>
    <property type="match status" value="1"/>
</dbReference>
<feature type="non-terminal residue" evidence="11">
    <location>
        <position position="1"/>
    </location>
</feature>
<dbReference type="PANTHER" id="PTHR11777">
    <property type="entry name" value="ALANYL-TRNA SYNTHETASE"/>
    <property type="match status" value="1"/>
</dbReference>
<evidence type="ECO:0000256" key="6">
    <source>
        <dbReference type="ARBA" id="ARBA00022840"/>
    </source>
</evidence>
<name>X1HXU3_9ZZZZ</name>
<keyword evidence="7" id="KW-0694">RNA-binding</keyword>
<dbReference type="GO" id="GO:0006419">
    <property type="term" value="P:alanyl-tRNA aminoacylation"/>
    <property type="evidence" value="ECO:0007669"/>
    <property type="project" value="InterPro"/>
</dbReference>
<keyword evidence="5" id="KW-0547">Nucleotide-binding</keyword>
<dbReference type="InterPro" id="IPR002318">
    <property type="entry name" value="Ala-tRNA-lgiase_IIc"/>
</dbReference>
<sequence length="263" mass="29353">FNSSHILFFGRKDNFWEMAETGPSGPNSEIFLDLGPGHCIHEHDPEHNCQVNLDGCARYLELWNLVFMQYNRTGPSTLIPLPAMHVDTGAGLDRIAMVLQGVDSNYKTDLLSPIMDTVQLLTGHSDQEKAANITPYRVITDHARAAAFLIADGVVPGNTGRNYVSRMIIRRASRFGSLIGLEEPFLAQVAESVIENYGEFYAELPRNRSAILDNLFREERRFQRTVEGGISKLETLLGNTLANDQTNLPGEKVFDLYATYGFA</sequence>
<dbReference type="GO" id="GO:0004813">
    <property type="term" value="F:alanine-tRNA ligase activity"/>
    <property type="evidence" value="ECO:0007669"/>
    <property type="project" value="UniProtKB-EC"/>
</dbReference>